<evidence type="ECO:0000313" key="3">
    <source>
        <dbReference type="Proteomes" id="UP001596028"/>
    </source>
</evidence>
<dbReference type="Pfam" id="PF14588">
    <property type="entry name" value="YjgF_endoribonc"/>
    <property type="match status" value="1"/>
</dbReference>
<dbReference type="Gene3D" id="3.30.1330.40">
    <property type="entry name" value="RutC-like"/>
    <property type="match status" value="1"/>
</dbReference>
<dbReference type="InterPro" id="IPR035959">
    <property type="entry name" value="RutC-like_sf"/>
</dbReference>
<reference evidence="3" key="1">
    <citation type="journal article" date="2019" name="Int. J. Syst. Evol. Microbiol.">
        <title>The Global Catalogue of Microorganisms (GCM) 10K type strain sequencing project: providing services to taxonomists for standard genome sequencing and annotation.</title>
        <authorList>
            <consortium name="The Broad Institute Genomics Platform"/>
            <consortium name="The Broad Institute Genome Sequencing Center for Infectious Disease"/>
            <person name="Wu L."/>
            <person name="Ma J."/>
        </authorList>
    </citation>
    <scope>NUCLEOTIDE SEQUENCE [LARGE SCALE GENOMIC DNA]</scope>
    <source>
        <strain evidence="3">CCUG 49571</strain>
    </source>
</reference>
<organism evidence="2 3">
    <name type="scientific">Cohnella hongkongensis</name>
    <dbReference type="NCBI Taxonomy" id="178337"/>
    <lineage>
        <taxon>Bacteria</taxon>
        <taxon>Bacillati</taxon>
        <taxon>Bacillota</taxon>
        <taxon>Bacilli</taxon>
        <taxon>Bacillales</taxon>
        <taxon>Paenibacillaceae</taxon>
        <taxon>Cohnella</taxon>
    </lineage>
</organism>
<evidence type="ECO:0000259" key="1">
    <source>
        <dbReference type="Pfam" id="PF14588"/>
    </source>
</evidence>
<dbReference type="SUPFAM" id="SSF55298">
    <property type="entry name" value="YjgF-like"/>
    <property type="match status" value="1"/>
</dbReference>
<dbReference type="InterPro" id="IPR013813">
    <property type="entry name" value="Endoribo_LPSP/chorism_mut-like"/>
</dbReference>
<evidence type="ECO:0000313" key="2">
    <source>
        <dbReference type="EMBL" id="MFC4600517.1"/>
    </source>
</evidence>
<dbReference type="EMBL" id="JBHSEP010000017">
    <property type="protein sequence ID" value="MFC4600517.1"/>
    <property type="molecule type" value="Genomic_DNA"/>
</dbReference>
<gene>
    <name evidence="2" type="ORF">ACFO3S_19900</name>
</gene>
<comment type="caution">
    <text evidence="2">The sequence shown here is derived from an EMBL/GenBank/DDBJ whole genome shotgun (WGS) entry which is preliminary data.</text>
</comment>
<feature type="domain" description="Endoribonuclease L-PSP/chorismate mutase-like" evidence="1">
    <location>
        <begin position="6"/>
        <end position="143"/>
    </location>
</feature>
<sequence length="155" mass="16749">MDIYKRLEELGLAVPELPKPVASYEPAVIYNGLIYSAGQTGTVKQKLVHTGKLGREVTIEEGKESARLSLLNCLSELEHVLGDLNRIERFVKMTGFVASAPGFVNQPEVVEGASALLLDIFGDRGAHARSAIGVAELPYNAPVEIELTAAIRSFD</sequence>
<protein>
    <submittedName>
        <fullName evidence="2">RidA family protein</fullName>
    </submittedName>
</protein>
<dbReference type="PANTHER" id="PTHR43760">
    <property type="entry name" value="ENDORIBONUCLEASE-RELATED"/>
    <property type="match status" value="1"/>
</dbReference>
<dbReference type="CDD" id="cd02199">
    <property type="entry name" value="YjgF_YER057c_UK114_like_1"/>
    <property type="match status" value="1"/>
</dbReference>
<name>A0ABV9FIC2_9BACL</name>
<accession>A0ABV9FIC2</accession>
<dbReference type="RefSeq" id="WP_378099676.1">
    <property type="nucleotide sequence ID" value="NZ_JBHSEP010000017.1"/>
</dbReference>
<keyword evidence="3" id="KW-1185">Reference proteome</keyword>
<proteinExistence type="predicted"/>
<dbReference type="Proteomes" id="UP001596028">
    <property type="component" value="Unassembled WGS sequence"/>
</dbReference>
<dbReference type="PANTHER" id="PTHR43760:SF1">
    <property type="entry name" value="ENDORIBONUCLEASE L-PSP_CHORISMATE MUTASE-LIKE DOMAIN-CONTAINING PROTEIN"/>
    <property type="match status" value="1"/>
</dbReference>